<dbReference type="FunFam" id="1.10.10.60:FF:000007">
    <property type="entry name" value="Two-component response regulator"/>
    <property type="match status" value="1"/>
</dbReference>
<dbReference type="PROSITE" id="PS51294">
    <property type="entry name" value="HTH_MYB"/>
    <property type="match status" value="1"/>
</dbReference>
<dbReference type="AlphaFoldDB" id="A0A7I4EHL2"/>
<keyword evidence="2" id="KW-0804">Transcription</keyword>
<feature type="compositionally biased region" description="Basic and acidic residues" evidence="4">
    <location>
        <begin position="129"/>
        <end position="143"/>
    </location>
</feature>
<proteinExistence type="predicted"/>
<feature type="domain" description="HTH myb-type" evidence="5">
    <location>
        <begin position="293"/>
        <end position="344"/>
    </location>
</feature>
<dbReference type="OMA" id="TMKEDDH"/>
<dbReference type="Proteomes" id="UP000006727">
    <property type="component" value="Chromosome 9"/>
</dbReference>
<dbReference type="Pfam" id="PF00249">
    <property type="entry name" value="Myb_DNA-binding"/>
    <property type="match status" value="1"/>
</dbReference>
<organism evidence="6 7">
    <name type="scientific">Physcomitrium patens</name>
    <name type="common">Spreading-leaved earth moss</name>
    <name type="synonym">Physcomitrella patens</name>
    <dbReference type="NCBI Taxonomy" id="3218"/>
    <lineage>
        <taxon>Eukaryota</taxon>
        <taxon>Viridiplantae</taxon>
        <taxon>Streptophyta</taxon>
        <taxon>Embryophyta</taxon>
        <taxon>Bryophyta</taxon>
        <taxon>Bryophytina</taxon>
        <taxon>Bryopsida</taxon>
        <taxon>Funariidae</taxon>
        <taxon>Funariales</taxon>
        <taxon>Funariaceae</taxon>
        <taxon>Physcomitrium</taxon>
    </lineage>
</organism>
<dbReference type="Gramene" id="Pp3c9_14170V3.5">
    <property type="protein sequence ID" value="Pp3c9_14170V3.5"/>
    <property type="gene ID" value="Pp3c9_14170"/>
</dbReference>
<reference evidence="6" key="3">
    <citation type="submission" date="2020-12" db="UniProtKB">
        <authorList>
            <consortium name="EnsemblPlants"/>
        </authorList>
    </citation>
    <scope>IDENTIFICATION</scope>
</reference>
<dbReference type="EMBL" id="ABEU02000009">
    <property type="status" value="NOT_ANNOTATED_CDS"/>
    <property type="molecule type" value="Genomic_DNA"/>
</dbReference>
<protein>
    <recommendedName>
        <fullName evidence="5">HTH myb-type domain-containing protein</fullName>
    </recommendedName>
</protein>
<dbReference type="GO" id="GO:0003677">
    <property type="term" value="F:DNA binding"/>
    <property type="evidence" value="ECO:0007669"/>
    <property type="project" value="InterPro"/>
</dbReference>
<feature type="region of interest" description="Disordered" evidence="4">
    <location>
        <begin position="174"/>
        <end position="283"/>
    </location>
</feature>
<reference evidence="6 7" key="2">
    <citation type="journal article" date="2018" name="Plant J.">
        <title>The Physcomitrella patens chromosome-scale assembly reveals moss genome structure and evolution.</title>
        <authorList>
            <person name="Lang D."/>
            <person name="Ullrich K.K."/>
            <person name="Murat F."/>
            <person name="Fuchs J."/>
            <person name="Jenkins J."/>
            <person name="Haas F.B."/>
            <person name="Piednoel M."/>
            <person name="Gundlach H."/>
            <person name="Van Bel M."/>
            <person name="Meyberg R."/>
            <person name="Vives C."/>
            <person name="Morata J."/>
            <person name="Symeonidi A."/>
            <person name="Hiss M."/>
            <person name="Muchero W."/>
            <person name="Kamisugi Y."/>
            <person name="Saleh O."/>
            <person name="Blanc G."/>
            <person name="Decker E.L."/>
            <person name="van Gessel N."/>
            <person name="Grimwood J."/>
            <person name="Hayes R.D."/>
            <person name="Graham S.W."/>
            <person name="Gunter L.E."/>
            <person name="McDaniel S.F."/>
            <person name="Hoernstein S.N.W."/>
            <person name="Larsson A."/>
            <person name="Li F.W."/>
            <person name="Perroud P.F."/>
            <person name="Phillips J."/>
            <person name="Ranjan P."/>
            <person name="Rokshar D.S."/>
            <person name="Rothfels C.J."/>
            <person name="Schneider L."/>
            <person name="Shu S."/>
            <person name="Stevenson D.W."/>
            <person name="Thummler F."/>
            <person name="Tillich M."/>
            <person name="Villarreal Aguilar J.C."/>
            <person name="Widiez T."/>
            <person name="Wong G.K."/>
            <person name="Wymore A."/>
            <person name="Zhang Y."/>
            <person name="Zimmer A.D."/>
            <person name="Quatrano R.S."/>
            <person name="Mayer K.F.X."/>
            <person name="Goodstein D."/>
            <person name="Casacuberta J.M."/>
            <person name="Vandepoele K."/>
            <person name="Reski R."/>
            <person name="Cuming A.C."/>
            <person name="Tuskan G.A."/>
            <person name="Maumus F."/>
            <person name="Salse J."/>
            <person name="Schmutz J."/>
            <person name="Rensing S.A."/>
        </authorList>
    </citation>
    <scope>NUCLEOTIDE SEQUENCE [LARGE SCALE GENOMIC DNA]</scope>
    <source>
        <strain evidence="6 7">cv. Gransden 2004</strain>
    </source>
</reference>
<dbReference type="EnsemblPlants" id="Pp3c9_14170V3.2">
    <property type="protein sequence ID" value="Pp3c9_14170V3.2"/>
    <property type="gene ID" value="Pp3c9_14170"/>
</dbReference>
<keyword evidence="1" id="KW-0805">Transcription regulation</keyword>
<dbReference type="RefSeq" id="XP_024385661.1">
    <property type="nucleotide sequence ID" value="XM_024529893.2"/>
</dbReference>
<dbReference type="InterPro" id="IPR009057">
    <property type="entry name" value="Homeodomain-like_sf"/>
</dbReference>
<dbReference type="InterPro" id="IPR017930">
    <property type="entry name" value="Myb_dom"/>
</dbReference>
<dbReference type="KEGG" id="ppp:112287146"/>
<evidence type="ECO:0000313" key="7">
    <source>
        <dbReference type="Proteomes" id="UP000006727"/>
    </source>
</evidence>
<dbReference type="SUPFAM" id="SSF46689">
    <property type="entry name" value="Homeodomain-like"/>
    <property type="match status" value="1"/>
</dbReference>
<dbReference type="InterPro" id="IPR006447">
    <property type="entry name" value="Myb_dom_plants"/>
</dbReference>
<evidence type="ECO:0000256" key="3">
    <source>
        <dbReference type="ARBA" id="ARBA00023242"/>
    </source>
</evidence>
<evidence type="ECO:0000256" key="1">
    <source>
        <dbReference type="ARBA" id="ARBA00023015"/>
    </source>
</evidence>
<evidence type="ECO:0000256" key="2">
    <source>
        <dbReference type="ARBA" id="ARBA00023163"/>
    </source>
</evidence>
<dbReference type="Gramene" id="Pp3c9_14170V3.2">
    <property type="protein sequence ID" value="Pp3c9_14170V3.2"/>
    <property type="gene ID" value="Pp3c9_14170"/>
</dbReference>
<dbReference type="Gene3D" id="1.10.10.60">
    <property type="entry name" value="Homeodomain-like"/>
    <property type="match status" value="1"/>
</dbReference>
<name>A0A7I4EHL2_PHYPA</name>
<dbReference type="Gramene" id="Pp3c9_14170V3.4">
    <property type="protein sequence ID" value="Pp3c9_14170V3.4"/>
    <property type="gene ID" value="Pp3c9_14170"/>
</dbReference>
<dbReference type="GeneID" id="112287146"/>
<dbReference type="PANTHER" id="PTHR31442:SF29">
    <property type="entry name" value="HOMEODOMAIN-LIKE SUPERFAMILY PROTEIN"/>
    <property type="match status" value="1"/>
</dbReference>
<feature type="compositionally biased region" description="Polar residues" evidence="4">
    <location>
        <begin position="202"/>
        <end position="216"/>
    </location>
</feature>
<feature type="region of interest" description="Disordered" evidence="4">
    <location>
        <begin position="126"/>
        <end position="154"/>
    </location>
</feature>
<dbReference type="InterPro" id="IPR001005">
    <property type="entry name" value="SANT/Myb"/>
</dbReference>
<accession>A0A7I4EHL2</accession>
<dbReference type="OrthoDB" id="60033at2759"/>
<feature type="region of interest" description="Disordered" evidence="4">
    <location>
        <begin position="427"/>
        <end position="477"/>
    </location>
</feature>
<keyword evidence="3" id="KW-0539">Nucleus</keyword>
<dbReference type="InterPro" id="IPR044841">
    <property type="entry name" value="LUX/BOA-like"/>
</dbReference>
<dbReference type="GO" id="GO:0003700">
    <property type="term" value="F:DNA-binding transcription factor activity"/>
    <property type="evidence" value="ECO:0000318"/>
    <property type="project" value="GO_Central"/>
</dbReference>
<reference evidence="6 7" key="1">
    <citation type="journal article" date="2008" name="Science">
        <title>The Physcomitrella genome reveals evolutionary insights into the conquest of land by plants.</title>
        <authorList>
            <person name="Rensing S."/>
            <person name="Lang D."/>
            <person name="Zimmer A."/>
            <person name="Terry A."/>
            <person name="Salamov A."/>
            <person name="Shapiro H."/>
            <person name="Nishiyama T."/>
            <person name="Perroud P.-F."/>
            <person name="Lindquist E."/>
            <person name="Kamisugi Y."/>
            <person name="Tanahashi T."/>
            <person name="Sakakibara K."/>
            <person name="Fujita T."/>
            <person name="Oishi K."/>
            <person name="Shin-I T."/>
            <person name="Kuroki Y."/>
            <person name="Toyoda A."/>
            <person name="Suzuki Y."/>
            <person name="Hashimoto A."/>
            <person name="Yamaguchi K."/>
            <person name="Sugano A."/>
            <person name="Kohara Y."/>
            <person name="Fujiyama A."/>
            <person name="Anterola A."/>
            <person name="Aoki S."/>
            <person name="Ashton N."/>
            <person name="Barbazuk W.B."/>
            <person name="Barker E."/>
            <person name="Bennetzen J."/>
            <person name="Bezanilla M."/>
            <person name="Blankenship R."/>
            <person name="Cho S.H."/>
            <person name="Dutcher S."/>
            <person name="Estelle M."/>
            <person name="Fawcett J.A."/>
            <person name="Gundlach H."/>
            <person name="Hanada K."/>
            <person name="Heyl A."/>
            <person name="Hicks K.A."/>
            <person name="Hugh J."/>
            <person name="Lohr M."/>
            <person name="Mayer K."/>
            <person name="Melkozernov A."/>
            <person name="Murata T."/>
            <person name="Nelson D."/>
            <person name="Pils B."/>
            <person name="Prigge M."/>
            <person name="Reiss B."/>
            <person name="Renner T."/>
            <person name="Rombauts S."/>
            <person name="Rushton P."/>
            <person name="Sanderfoot A."/>
            <person name="Schween G."/>
            <person name="Shiu S.-H."/>
            <person name="Stueber K."/>
            <person name="Theodoulou F.L."/>
            <person name="Tu H."/>
            <person name="Van de Peer Y."/>
            <person name="Verrier P.J."/>
            <person name="Waters E."/>
            <person name="Wood A."/>
            <person name="Yang L."/>
            <person name="Cove D."/>
            <person name="Cuming A."/>
            <person name="Hasebe M."/>
            <person name="Lucas S."/>
            <person name="Mishler D.B."/>
            <person name="Reski R."/>
            <person name="Grigoriev I."/>
            <person name="Quatrano R.S."/>
            <person name="Boore J.L."/>
        </authorList>
    </citation>
    <scope>NUCLEOTIDE SEQUENCE [LARGE SCALE GENOMIC DNA]</scope>
    <source>
        <strain evidence="6 7">cv. Gransden 2004</strain>
    </source>
</reference>
<gene>
    <name evidence="6" type="primary">LOC112287146</name>
</gene>
<evidence type="ECO:0000256" key="4">
    <source>
        <dbReference type="SAM" id="MobiDB-lite"/>
    </source>
</evidence>
<sequence>MHAFEIARALGMTMKEDDHVVDWNHSLPTGEEVTPLSKSLISPVLASAFSIMPDLAKTAAHVSRETRPSLLDLRVQSSISMSFDPFSPFKQRNDAGVYGCLAEAGDDRDGRGVGQFDKRGKSITADFTAEGRGDARGDGRGTAEPEVEVGLGLGLGSGGSCSNRECDRVTVAERQRSGSHGGGSFSQGHPMSGVFRGGSDGATYNPSEGRSEQSSGLPFMKNGLQGYGSGYERRPESSSYGGRGDDSSKGGGSAKNARKLADSDFEDTDSGGGPVNSNEEANARTLKRPRLVWTPQLHKRFVDAVGHLGIKNAVPKTIMQLMNVEGLTRENVASHLQKYRLYLKRMQGLPSDGPMANDQLFASTSLPSNLGMQYMTNQREEVGPASYPAVGVAMPFPGGGVGPLGTAQFGGYEQMSYDGVNRRFVQRPATKDRTEHISESENGNHASPQSQNAHSYVENRAGSPPRRLLSLFPTSSG</sequence>
<feature type="compositionally biased region" description="Polar residues" evidence="4">
    <location>
        <begin position="440"/>
        <end position="454"/>
    </location>
</feature>
<dbReference type="NCBIfam" id="TIGR01557">
    <property type="entry name" value="myb_SHAQKYF"/>
    <property type="match status" value="1"/>
</dbReference>
<dbReference type="GO" id="GO:0005634">
    <property type="term" value="C:nucleus"/>
    <property type="evidence" value="ECO:0000318"/>
    <property type="project" value="GO_Central"/>
</dbReference>
<evidence type="ECO:0000313" key="6">
    <source>
        <dbReference type="EnsemblPlants" id="Pp3c9_14170V3.4"/>
    </source>
</evidence>
<dbReference type="PANTHER" id="PTHR31442">
    <property type="entry name" value="HOMEODOMAIN-LIKE SUPERFAMILY PROTEIN-RELATED"/>
    <property type="match status" value="1"/>
</dbReference>
<feature type="compositionally biased region" description="Basic and acidic residues" evidence="4">
    <location>
        <begin position="429"/>
        <end position="439"/>
    </location>
</feature>
<keyword evidence="7" id="KW-1185">Reference proteome</keyword>
<dbReference type="EnsemblPlants" id="Pp3c9_14170V3.4">
    <property type="protein sequence ID" value="Pp3c9_14170V3.4"/>
    <property type="gene ID" value="Pp3c9_14170"/>
</dbReference>
<dbReference type="EnsemblPlants" id="Pp3c9_14170V3.5">
    <property type="protein sequence ID" value="Pp3c9_14170V3.5"/>
    <property type="gene ID" value="Pp3c9_14170"/>
</dbReference>
<evidence type="ECO:0000259" key="5">
    <source>
        <dbReference type="PROSITE" id="PS51294"/>
    </source>
</evidence>